<comment type="caution">
    <text evidence="4">The sequence shown here is derived from an EMBL/GenBank/DDBJ whole genome shotgun (WGS) entry which is preliminary data.</text>
</comment>
<evidence type="ECO:0000313" key="5">
    <source>
        <dbReference type="Proteomes" id="UP001138500"/>
    </source>
</evidence>
<reference evidence="4 5" key="1">
    <citation type="journal article" date="2018" name="IMA Fungus">
        <title>IMA Genome-F 10: Nine draft genome sequences of Claviceps purpurea s.lat., including C. arundinis, C. humidiphila, and C. cf. spartinae, pseudomolecules for the pitch canker pathogen Fusarium circinatum, draft genome of Davidsoniella eucalypti, Grosmannia galeiformis, Quambalaria eucalypti, and Teratosphaeria destructans.</title>
        <authorList>
            <person name="Wingfield B.D."/>
            <person name="Liu M."/>
            <person name="Nguyen H.D."/>
            <person name="Lane F.A."/>
            <person name="Morgan S.W."/>
            <person name="De Vos L."/>
            <person name="Wilken P.M."/>
            <person name="Duong T.A."/>
            <person name="Aylward J."/>
            <person name="Coetzee M.P."/>
            <person name="Dadej K."/>
            <person name="De Beer Z.W."/>
            <person name="Findlay W."/>
            <person name="Havenga M."/>
            <person name="Kolarik M."/>
            <person name="Menzies J.G."/>
            <person name="Naidoo K."/>
            <person name="Pochopski O."/>
            <person name="Shoukouhi P."/>
            <person name="Santana Q.C."/>
            <person name="Seifert K.A."/>
            <person name="Soal N."/>
            <person name="Steenkamp E.T."/>
            <person name="Tatham C.T."/>
            <person name="van der Nest M.A."/>
            <person name="Wingfield M.J."/>
        </authorList>
    </citation>
    <scope>NUCLEOTIDE SEQUENCE [LARGE SCALE GENOMIC DNA]</scope>
    <source>
        <strain evidence="4">CMW44962</strain>
    </source>
</reference>
<dbReference type="GO" id="GO:0016491">
    <property type="term" value="F:oxidoreductase activity"/>
    <property type="evidence" value="ECO:0007669"/>
    <property type="project" value="UniProtKB-KW"/>
</dbReference>
<dbReference type="InterPro" id="IPR001670">
    <property type="entry name" value="ADH_Fe/GldA"/>
</dbReference>
<name>A0A9W7SQ83_9PEZI</name>
<keyword evidence="5" id="KW-1185">Reference proteome</keyword>
<keyword evidence="1" id="KW-0560">Oxidoreductase</keyword>
<dbReference type="GO" id="GO:0046872">
    <property type="term" value="F:metal ion binding"/>
    <property type="evidence" value="ECO:0007669"/>
    <property type="project" value="InterPro"/>
</dbReference>
<dbReference type="EMBL" id="RIBY02001964">
    <property type="protein sequence ID" value="KAH9826715.1"/>
    <property type="molecule type" value="Genomic_DNA"/>
</dbReference>
<proteinExistence type="predicted"/>
<gene>
    <name evidence="4" type="ORF">Tdes44962_MAKER09989</name>
</gene>
<accession>A0A9W7SQ83</accession>
<dbReference type="SUPFAM" id="SSF56796">
    <property type="entry name" value="Dehydroquinate synthase-like"/>
    <property type="match status" value="1"/>
</dbReference>
<evidence type="ECO:0000256" key="2">
    <source>
        <dbReference type="SAM" id="MobiDB-lite"/>
    </source>
</evidence>
<dbReference type="Gene3D" id="3.40.50.1970">
    <property type="match status" value="1"/>
</dbReference>
<evidence type="ECO:0000313" key="4">
    <source>
        <dbReference type="EMBL" id="KAH9826715.1"/>
    </source>
</evidence>
<dbReference type="OrthoDB" id="339764at2759"/>
<feature type="region of interest" description="Disordered" evidence="2">
    <location>
        <begin position="149"/>
        <end position="171"/>
    </location>
</feature>
<sequence>MADPRVVPQYDIPARQDHLAIFDADFRQDISLYQEHDHVQTLEATLGDRVVGRKVGVGVHSPYRDVVDIAHLLQDTDADGLITIGSSSDSDAGKVASKLANTLRPRFTEADVGAIVDQAKGHATTNAARVRVIQAPTSLSAAEWNGTASATNADGKKQHFGLANHRDAPPT</sequence>
<evidence type="ECO:0000256" key="1">
    <source>
        <dbReference type="ARBA" id="ARBA00023002"/>
    </source>
</evidence>
<protein>
    <submittedName>
        <fullName evidence="4">Maleylacetate reductase</fullName>
    </submittedName>
</protein>
<evidence type="ECO:0000259" key="3">
    <source>
        <dbReference type="Pfam" id="PF00465"/>
    </source>
</evidence>
<dbReference type="Pfam" id="PF00465">
    <property type="entry name" value="Fe-ADH"/>
    <property type="match status" value="1"/>
</dbReference>
<reference evidence="4 5" key="2">
    <citation type="journal article" date="2021" name="Curr. Genet.">
        <title>Genetic response to nitrogen starvation in the aggressive Eucalyptus foliar pathogen Teratosphaeria destructans.</title>
        <authorList>
            <person name="Havenga M."/>
            <person name="Wingfield B.D."/>
            <person name="Wingfield M.J."/>
            <person name="Dreyer L.L."/>
            <person name="Roets F."/>
            <person name="Aylward J."/>
        </authorList>
    </citation>
    <scope>NUCLEOTIDE SEQUENCE [LARGE SCALE GENOMIC DNA]</scope>
    <source>
        <strain evidence="4">CMW44962</strain>
    </source>
</reference>
<feature type="domain" description="Alcohol dehydrogenase iron-type/glycerol dehydrogenase GldA" evidence="3">
    <location>
        <begin position="38"/>
        <end position="162"/>
    </location>
</feature>
<dbReference type="Proteomes" id="UP001138500">
    <property type="component" value="Unassembled WGS sequence"/>
</dbReference>
<organism evidence="4 5">
    <name type="scientific">Teratosphaeria destructans</name>
    <dbReference type="NCBI Taxonomy" id="418781"/>
    <lineage>
        <taxon>Eukaryota</taxon>
        <taxon>Fungi</taxon>
        <taxon>Dikarya</taxon>
        <taxon>Ascomycota</taxon>
        <taxon>Pezizomycotina</taxon>
        <taxon>Dothideomycetes</taxon>
        <taxon>Dothideomycetidae</taxon>
        <taxon>Mycosphaerellales</taxon>
        <taxon>Teratosphaeriaceae</taxon>
        <taxon>Teratosphaeria</taxon>
    </lineage>
</organism>
<dbReference type="AlphaFoldDB" id="A0A9W7SQ83"/>